<organism evidence="1">
    <name type="scientific">marine sediment metagenome</name>
    <dbReference type="NCBI Taxonomy" id="412755"/>
    <lineage>
        <taxon>unclassified sequences</taxon>
        <taxon>metagenomes</taxon>
        <taxon>ecological metagenomes</taxon>
    </lineage>
</organism>
<dbReference type="AlphaFoldDB" id="X0TC05"/>
<dbReference type="Gene3D" id="3.40.50.10540">
    <property type="entry name" value="Crotonobetainyl-coa:carnitine coa-transferase, domain 1"/>
    <property type="match status" value="1"/>
</dbReference>
<accession>X0TC05</accession>
<dbReference type="InterPro" id="IPR003673">
    <property type="entry name" value="CoA-Trfase_fam_III"/>
</dbReference>
<evidence type="ECO:0000313" key="1">
    <source>
        <dbReference type="EMBL" id="GAF73590.1"/>
    </source>
</evidence>
<name>X0TC05_9ZZZZ</name>
<protein>
    <recommendedName>
        <fullName evidence="2">CoA transferase</fullName>
    </recommendedName>
</protein>
<dbReference type="EMBL" id="BARS01005449">
    <property type="protein sequence ID" value="GAF73590.1"/>
    <property type="molecule type" value="Genomic_DNA"/>
</dbReference>
<dbReference type="PANTHER" id="PTHR48228">
    <property type="entry name" value="SUCCINYL-COA--D-CITRAMALATE COA-TRANSFERASE"/>
    <property type="match status" value="1"/>
</dbReference>
<gene>
    <name evidence="1" type="ORF">S01H1_10688</name>
</gene>
<dbReference type="InterPro" id="IPR050509">
    <property type="entry name" value="CoA-transferase_III"/>
</dbReference>
<feature type="non-terminal residue" evidence="1">
    <location>
        <position position="103"/>
    </location>
</feature>
<dbReference type="PANTHER" id="PTHR48228:SF5">
    <property type="entry name" value="ALPHA-METHYLACYL-COA RACEMASE"/>
    <property type="match status" value="1"/>
</dbReference>
<dbReference type="InterPro" id="IPR023606">
    <property type="entry name" value="CoA-Trfase_III_dom_1_sf"/>
</dbReference>
<proteinExistence type="predicted"/>
<sequence length="103" mass="11536">MAWQGPGTFCATMLGDLGAEVIKVYEARPERRGGPLLLMYPDAPIFPGWRNCKTMGLNLKAEEGRQIFYDLARTADVITEGFRPGATERLSVDYPTMKEINPR</sequence>
<reference evidence="1" key="1">
    <citation type="journal article" date="2014" name="Front. Microbiol.">
        <title>High frequency of phylogenetically diverse reductive dehalogenase-homologous genes in deep subseafloor sedimentary metagenomes.</title>
        <authorList>
            <person name="Kawai M."/>
            <person name="Futagami T."/>
            <person name="Toyoda A."/>
            <person name="Takaki Y."/>
            <person name="Nishi S."/>
            <person name="Hori S."/>
            <person name="Arai W."/>
            <person name="Tsubouchi T."/>
            <person name="Morono Y."/>
            <person name="Uchiyama I."/>
            <person name="Ito T."/>
            <person name="Fujiyama A."/>
            <person name="Inagaki F."/>
            <person name="Takami H."/>
        </authorList>
    </citation>
    <scope>NUCLEOTIDE SEQUENCE</scope>
    <source>
        <strain evidence="1">Expedition CK06-06</strain>
    </source>
</reference>
<dbReference type="GO" id="GO:0003824">
    <property type="term" value="F:catalytic activity"/>
    <property type="evidence" value="ECO:0007669"/>
    <property type="project" value="InterPro"/>
</dbReference>
<dbReference type="SUPFAM" id="SSF89796">
    <property type="entry name" value="CoA-transferase family III (CaiB/BaiF)"/>
    <property type="match status" value="1"/>
</dbReference>
<comment type="caution">
    <text evidence="1">The sequence shown here is derived from an EMBL/GenBank/DDBJ whole genome shotgun (WGS) entry which is preliminary data.</text>
</comment>
<dbReference type="Pfam" id="PF02515">
    <property type="entry name" value="CoA_transf_3"/>
    <property type="match status" value="1"/>
</dbReference>
<evidence type="ECO:0008006" key="2">
    <source>
        <dbReference type="Google" id="ProtNLM"/>
    </source>
</evidence>